<proteinExistence type="predicted"/>
<dbReference type="Ensembl" id="ENSANAT00000042722.1">
    <property type="protein sequence ID" value="ENSANAP00000024803.1"/>
    <property type="gene ID" value="ENSANAG00000030116.1"/>
</dbReference>
<evidence type="ECO:0000313" key="2">
    <source>
        <dbReference type="Proteomes" id="UP000233020"/>
    </source>
</evidence>
<dbReference type="AlphaFoldDB" id="A0A2K5DV05"/>
<reference evidence="1" key="2">
    <citation type="submission" date="2025-09" db="UniProtKB">
        <authorList>
            <consortium name="Ensembl"/>
        </authorList>
    </citation>
    <scope>IDENTIFICATION</scope>
</reference>
<accession>A0A2K5DV05</accession>
<keyword evidence="2" id="KW-1185">Reference proteome</keyword>
<dbReference type="Proteomes" id="UP000233020">
    <property type="component" value="Unplaced"/>
</dbReference>
<name>A0A2K5DV05_AOTNA</name>
<protein>
    <submittedName>
        <fullName evidence="1">Uncharacterized protein</fullName>
    </submittedName>
</protein>
<reference evidence="1" key="1">
    <citation type="submission" date="2025-08" db="UniProtKB">
        <authorList>
            <consortium name="Ensembl"/>
        </authorList>
    </citation>
    <scope>IDENTIFICATION</scope>
</reference>
<sequence length="70" mass="7766">APAMSMRLRGFRTFRSPTVTCAGASLSPSTWSSPGCSPALRWRPPTSTWNLRITLWCFSTLTTSSQRTSR</sequence>
<organism evidence="1 2">
    <name type="scientific">Aotus nancymaae</name>
    <name type="common">Ma's night monkey</name>
    <dbReference type="NCBI Taxonomy" id="37293"/>
    <lineage>
        <taxon>Eukaryota</taxon>
        <taxon>Metazoa</taxon>
        <taxon>Chordata</taxon>
        <taxon>Craniata</taxon>
        <taxon>Vertebrata</taxon>
        <taxon>Euteleostomi</taxon>
        <taxon>Mammalia</taxon>
        <taxon>Eutheria</taxon>
        <taxon>Euarchontoglires</taxon>
        <taxon>Primates</taxon>
        <taxon>Haplorrhini</taxon>
        <taxon>Platyrrhini</taxon>
        <taxon>Aotidae</taxon>
        <taxon>Aotus</taxon>
    </lineage>
</organism>
<evidence type="ECO:0000313" key="1">
    <source>
        <dbReference type="Ensembl" id="ENSANAP00000024803.1"/>
    </source>
</evidence>
<dbReference type="GeneTree" id="ENSGT00950000183064"/>